<dbReference type="RefSeq" id="WP_327794681.1">
    <property type="nucleotide sequence ID" value="NZ_JADQAZ010000002.1"/>
</dbReference>
<evidence type="ECO:0000313" key="8">
    <source>
        <dbReference type="Proteomes" id="UP001315686"/>
    </source>
</evidence>
<organism evidence="7 8">
    <name type="scientific">Harenicola maris</name>
    <dbReference type="NCBI Taxonomy" id="2841044"/>
    <lineage>
        <taxon>Bacteria</taxon>
        <taxon>Pseudomonadati</taxon>
        <taxon>Pseudomonadota</taxon>
        <taxon>Alphaproteobacteria</taxon>
        <taxon>Rhodobacterales</taxon>
        <taxon>Paracoccaceae</taxon>
        <taxon>Harenicola</taxon>
    </lineage>
</organism>
<sequence>MAILMCGVLLWVVAHGFKRFAPDRRAEMGEKGRGIMAGLILLSVVLMVFGYRWSDAYDLATPPAFLTHINNLLMVVAVFLFSPAPKRGRIIGGMRHPMLVGFKVWAIAHLLVNWDAASFVLFGGLLAWAVVTVIRINKAEPHWQKPAPSGTYAMDAAFLAGSLLIVGIIGYIHILLGLAPFG</sequence>
<evidence type="ECO:0000313" key="7">
    <source>
        <dbReference type="EMBL" id="MBT0958087.1"/>
    </source>
</evidence>
<dbReference type="GO" id="GO:0016020">
    <property type="term" value="C:membrane"/>
    <property type="evidence" value="ECO:0007669"/>
    <property type="project" value="UniProtKB-SubCell"/>
</dbReference>
<reference evidence="7 8" key="1">
    <citation type="journal article" date="2021" name="Arch. Microbiol.">
        <title>Harenicola maris gen. nov., sp. nov. isolated from the Sea of Japan shallow sediments.</title>
        <authorList>
            <person name="Romanenko L.A."/>
            <person name="Kurilenko V.V."/>
            <person name="Chernysheva N.Y."/>
            <person name="Tekutyeva L.A."/>
            <person name="Velansky P.V."/>
            <person name="Svetashev V.I."/>
            <person name="Isaeva M.P."/>
        </authorList>
    </citation>
    <scope>NUCLEOTIDE SEQUENCE [LARGE SCALE GENOMIC DNA]</scope>
    <source>
        <strain evidence="7 8">KMM 3653</strain>
    </source>
</reference>
<feature type="transmembrane region" description="Helical" evidence="5">
    <location>
        <begin position="157"/>
        <end position="179"/>
    </location>
</feature>
<dbReference type="Pfam" id="PF07298">
    <property type="entry name" value="NnrU"/>
    <property type="match status" value="1"/>
</dbReference>
<evidence type="ECO:0000256" key="2">
    <source>
        <dbReference type="ARBA" id="ARBA00022692"/>
    </source>
</evidence>
<keyword evidence="4 5" id="KW-0472">Membrane</keyword>
<proteinExistence type="predicted"/>
<keyword evidence="8" id="KW-1185">Reference proteome</keyword>
<accession>A0AAP2CP98</accession>
<feature type="domain" description="NnrU" evidence="6">
    <location>
        <begin position="3"/>
        <end position="178"/>
    </location>
</feature>
<comment type="subcellular location">
    <subcellularLocation>
        <location evidence="1">Membrane</location>
        <topology evidence="1">Multi-pass membrane protein</topology>
    </subcellularLocation>
</comment>
<dbReference type="InterPro" id="IPR009915">
    <property type="entry name" value="NnrU_dom"/>
</dbReference>
<feature type="transmembrane region" description="Helical" evidence="5">
    <location>
        <begin position="118"/>
        <end position="136"/>
    </location>
</feature>
<evidence type="ECO:0000256" key="4">
    <source>
        <dbReference type="ARBA" id="ARBA00023136"/>
    </source>
</evidence>
<feature type="transmembrane region" description="Helical" evidence="5">
    <location>
        <begin position="65"/>
        <end position="84"/>
    </location>
</feature>
<dbReference type="EMBL" id="JADQAZ010000002">
    <property type="protein sequence ID" value="MBT0958087.1"/>
    <property type="molecule type" value="Genomic_DNA"/>
</dbReference>
<keyword evidence="2 5" id="KW-0812">Transmembrane</keyword>
<name>A0AAP2CP98_9RHOB</name>
<keyword evidence="3 5" id="KW-1133">Transmembrane helix</keyword>
<evidence type="ECO:0000256" key="1">
    <source>
        <dbReference type="ARBA" id="ARBA00004141"/>
    </source>
</evidence>
<evidence type="ECO:0000259" key="6">
    <source>
        <dbReference type="Pfam" id="PF07298"/>
    </source>
</evidence>
<comment type="caution">
    <text evidence="7">The sequence shown here is derived from an EMBL/GenBank/DDBJ whole genome shotgun (WGS) entry which is preliminary data.</text>
</comment>
<dbReference type="AlphaFoldDB" id="A0AAP2CP98"/>
<gene>
    <name evidence="7" type="ORF">IV417_11880</name>
</gene>
<protein>
    <recommendedName>
        <fullName evidence="6">NnrU domain-containing protein</fullName>
    </recommendedName>
</protein>
<evidence type="ECO:0000256" key="3">
    <source>
        <dbReference type="ARBA" id="ARBA00022989"/>
    </source>
</evidence>
<dbReference type="Proteomes" id="UP001315686">
    <property type="component" value="Unassembled WGS sequence"/>
</dbReference>
<feature type="transmembrane region" description="Helical" evidence="5">
    <location>
        <begin position="34"/>
        <end position="53"/>
    </location>
</feature>
<evidence type="ECO:0000256" key="5">
    <source>
        <dbReference type="SAM" id="Phobius"/>
    </source>
</evidence>